<comment type="function">
    <text evidence="9">Part of the twin-arginine translocation (Tat) system that transports large folded proteins containing a characteristic twin-arginine motif in their signal peptide across membranes. Together with TatC, TatB is part of a receptor directly interacting with Tat signal peptides. TatB may form an oligomeric binding site that transiently accommodates folded Tat precursor proteins before their translocation.</text>
</comment>
<evidence type="ECO:0000256" key="10">
    <source>
        <dbReference type="SAM" id="MobiDB-lite"/>
    </source>
</evidence>
<dbReference type="Proteomes" id="UP000027341">
    <property type="component" value="Unassembled WGS sequence"/>
</dbReference>
<reference evidence="12 13" key="1">
    <citation type="submission" date="2014-04" db="EMBL/GenBank/DDBJ databases">
        <title>Draft genome sequence of Hydrogenovibrio marinus MH-110, a model organism for aerobic H2 metabolism.</title>
        <authorList>
            <person name="Cha H.J."/>
            <person name="Jo B.H."/>
            <person name="Hwang B.H."/>
        </authorList>
    </citation>
    <scope>NUCLEOTIDE SEQUENCE [LARGE SCALE GENOMIC DNA]</scope>
    <source>
        <strain evidence="12 13">MH-110</strain>
    </source>
</reference>
<dbReference type="GO" id="GO:0033281">
    <property type="term" value="C:TAT protein transport complex"/>
    <property type="evidence" value="ECO:0007669"/>
    <property type="project" value="UniProtKB-UniRule"/>
</dbReference>
<comment type="similarity">
    <text evidence="9">Belongs to the TatB family.</text>
</comment>
<evidence type="ECO:0000313" key="12">
    <source>
        <dbReference type="EMBL" id="KDN96295.1"/>
    </source>
</evidence>
<dbReference type="Pfam" id="PF02416">
    <property type="entry name" value="TatA_B_E"/>
    <property type="match status" value="1"/>
</dbReference>
<comment type="caution">
    <text evidence="12">The sequence shown here is derived from an EMBL/GenBank/DDBJ whole genome shotgun (WGS) entry which is preliminary data.</text>
</comment>
<evidence type="ECO:0000256" key="4">
    <source>
        <dbReference type="ARBA" id="ARBA00022692"/>
    </source>
</evidence>
<evidence type="ECO:0000256" key="9">
    <source>
        <dbReference type="HAMAP-Rule" id="MF_00237"/>
    </source>
</evidence>
<dbReference type="GO" id="GO:0043953">
    <property type="term" value="P:protein transport by the Tat complex"/>
    <property type="evidence" value="ECO:0007669"/>
    <property type="project" value="UniProtKB-UniRule"/>
</dbReference>
<dbReference type="HAMAP" id="MF_00237">
    <property type="entry name" value="TatB"/>
    <property type="match status" value="1"/>
</dbReference>
<dbReference type="GO" id="GO:0008320">
    <property type="term" value="F:protein transmembrane transporter activity"/>
    <property type="evidence" value="ECO:0007669"/>
    <property type="project" value="UniProtKB-UniRule"/>
</dbReference>
<keyword evidence="13" id="KW-1185">Reference proteome</keyword>
<dbReference type="PANTHER" id="PTHR33162">
    <property type="entry name" value="SEC-INDEPENDENT PROTEIN TRANSLOCASE PROTEIN TATA, CHLOROPLASTIC"/>
    <property type="match status" value="1"/>
</dbReference>
<keyword evidence="4 9" id="KW-0812">Transmembrane</keyword>
<evidence type="ECO:0000256" key="3">
    <source>
        <dbReference type="ARBA" id="ARBA00022475"/>
    </source>
</evidence>
<dbReference type="STRING" id="28885.EI16_08435"/>
<keyword evidence="3 9" id="KW-1003">Cell membrane</keyword>
<gene>
    <name evidence="9" type="primary">tatB</name>
    <name evidence="12" type="ORF">EI16_08435</name>
</gene>
<organism evidence="12 13">
    <name type="scientific">Hydrogenovibrio marinus</name>
    <dbReference type="NCBI Taxonomy" id="28885"/>
    <lineage>
        <taxon>Bacteria</taxon>
        <taxon>Pseudomonadati</taxon>
        <taxon>Pseudomonadota</taxon>
        <taxon>Gammaproteobacteria</taxon>
        <taxon>Thiotrichales</taxon>
        <taxon>Piscirickettsiaceae</taxon>
        <taxon>Hydrogenovibrio</taxon>
    </lineage>
</organism>
<accession>A0A067A1S0</accession>
<protein>
    <recommendedName>
        <fullName evidence="9">Sec-independent protein translocase protein TatB</fullName>
    </recommendedName>
</protein>
<dbReference type="EMBL" id="JMIU01000001">
    <property type="protein sequence ID" value="KDN96295.1"/>
    <property type="molecule type" value="Genomic_DNA"/>
</dbReference>
<keyword evidence="6 9" id="KW-1133">Transmembrane helix</keyword>
<keyword evidence="8 9" id="KW-0472">Membrane</keyword>
<feature type="compositionally biased region" description="Basic and acidic residues" evidence="10">
    <location>
        <begin position="126"/>
        <end position="161"/>
    </location>
</feature>
<evidence type="ECO:0000256" key="7">
    <source>
        <dbReference type="ARBA" id="ARBA00023010"/>
    </source>
</evidence>
<evidence type="ECO:0000256" key="5">
    <source>
        <dbReference type="ARBA" id="ARBA00022927"/>
    </source>
</evidence>
<dbReference type="RefSeq" id="WP_051623102.1">
    <property type="nucleotide sequence ID" value="NZ_AP020335.1"/>
</dbReference>
<evidence type="ECO:0000256" key="8">
    <source>
        <dbReference type="ARBA" id="ARBA00023136"/>
    </source>
</evidence>
<comment type="subunit">
    <text evidence="9">The Tat system comprises two distinct complexes: a TatABC complex, containing multiple copies of TatA, TatB and TatC subunits, and a separate TatA complex, containing only TatA subunits. Substrates initially bind to the TatABC complex, which probably triggers association of the separate TatA complex to form the active translocon.</text>
</comment>
<evidence type="ECO:0000256" key="2">
    <source>
        <dbReference type="ARBA" id="ARBA00022448"/>
    </source>
</evidence>
<dbReference type="InterPro" id="IPR018448">
    <property type="entry name" value="TatB"/>
</dbReference>
<dbReference type="PRINTS" id="PR01506">
    <property type="entry name" value="TATBPROTEIN"/>
</dbReference>
<keyword evidence="5 9" id="KW-0653">Protein transport</keyword>
<feature type="region of interest" description="Disordered" evidence="10">
    <location>
        <begin position="90"/>
        <end position="161"/>
    </location>
</feature>
<feature type="compositionally biased region" description="Polar residues" evidence="10">
    <location>
        <begin position="105"/>
        <end position="125"/>
    </location>
</feature>
<sequence length="161" mass="17886">MFDIGFTEILIVLVVALIVIGPERMPEVARKIGQFIGKTKHFINSVKENSEISSAVRELHDSINLEEEKKTVESVSDTLKDDFSQLQQDWEIDEISRPTFGGSEPVTSTDTQFSKAPQQPVLPSSEQDKKPAKPTEAPSEEKAVKVDTPPEKEPAPQQEKA</sequence>
<dbReference type="NCBIfam" id="TIGR01410">
    <property type="entry name" value="tatB"/>
    <property type="match status" value="1"/>
</dbReference>
<evidence type="ECO:0000256" key="11">
    <source>
        <dbReference type="SAM" id="Phobius"/>
    </source>
</evidence>
<feature type="transmembrane region" description="Helical" evidence="11">
    <location>
        <begin position="6"/>
        <end position="22"/>
    </location>
</feature>
<evidence type="ECO:0000256" key="1">
    <source>
        <dbReference type="ARBA" id="ARBA00004167"/>
    </source>
</evidence>
<keyword evidence="2 9" id="KW-0813">Transport</keyword>
<keyword evidence="7 9" id="KW-0811">Translocation</keyword>
<name>A0A067A1S0_HYDMR</name>
<dbReference type="InterPro" id="IPR003369">
    <property type="entry name" value="TatA/B/E"/>
</dbReference>
<dbReference type="AlphaFoldDB" id="A0A067A1S0"/>
<evidence type="ECO:0000256" key="6">
    <source>
        <dbReference type="ARBA" id="ARBA00022989"/>
    </source>
</evidence>
<dbReference type="PANTHER" id="PTHR33162:SF1">
    <property type="entry name" value="SEC-INDEPENDENT PROTEIN TRANSLOCASE PROTEIN TATA, CHLOROPLASTIC"/>
    <property type="match status" value="1"/>
</dbReference>
<dbReference type="Gene3D" id="1.20.5.3310">
    <property type="match status" value="1"/>
</dbReference>
<comment type="subcellular location">
    <subcellularLocation>
        <location evidence="9">Cell membrane</location>
        <topology evidence="9">Single-pass membrane protein</topology>
    </subcellularLocation>
    <subcellularLocation>
        <location evidence="1">Membrane</location>
        <topology evidence="1">Single-pass membrane protein</topology>
    </subcellularLocation>
</comment>
<proteinExistence type="inferred from homology"/>
<evidence type="ECO:0000313" key="13">
    <source>
        <dbReference type="Proteomes" id="UP000027341"/>
    </source>
</evidence>